<dbReference type="Pfam" id="PF01261">
    <property type="entry name" value="AP_endonuc_2"/>
    <property type="match status" value="1"/>
</dbReference>
<dbReference type="InterPro" id="IPR013022">
    <property type="entry name" value="Xyl_isomerase-like_TIM-brl"/>
</dbReference>
<organism evidence="2 3">
    <name type="scientific">Aquamicrobium aerolatum DSM 21857</name>
    <dbReference type="NCBI Taxonomy" id="1121003"/>
    <lineage>
        <taxon>Bacteria</taxon>
        <taxon>Pseudomonadati</taxon>
        <taxon>Pseudomonadota</taxon>
        <taxon>Alphaproteobacteria</taxon>
        <taxon>Hyphomicrobiales</taxon>
        <taxon>Phyllobacteriaceae</taxon>
        <taxon>Aerobium</taxon>
    </lineage>
</organism>
<dbReference type="RefSeq" id="WP_091522552.1">
    <property type="nucleotide sequence ID" value="NZ_FORF01000013.1"/>
</dbReference>
<sequence length="271" mass="29637">MTRDIAINHATVREKADMLAFIDLCAARNLRAVSIWGDEIDKVGEAAAQAALQQAGMTVYGYNRIGPFIATELDKAPAQLEQAARFGADHVLVFTGGLVDGEHDLKAARRRHEDIIGGLLDQARQIGVKLALEPLHPMLVGDRTTLASLSHANAICDALGDGIGIVIDVHHVWWDERLEEEVARAGKAGRILGFHVNDWLVPTRHLLRDRGMMGDGIIDLPYIDGLVRATGFNGPVEVEIFSDDWAARDPAFVLDTVVQRCTQIFPDLVTP</sequence>
<evidence type="ECO:0000313" key="3">
    <source>
        <dbReference type="Proteomes" id="UP000242763"/>
    </source>
</evidence>
<dbReference type="OrthoDB" id="9787068at2"/>
<protein>
    <submittedName>
        <fullName evidence="2">Sugar phosphate isomerase/epimerase</fullName>
    </submittedName>
</protein>
<dbReference type="Gene3D" id="3.20.20.150">
    <property type="entry name" value="Divalent-metal-dependent TIM barrel enzymes"/>
    <property type="match status" value="1"/>
</dbReference>
<proteinExistence type="predicted"/>
<dbReference type="InterPro" id="IPR036237">
    <property type="entry name" value="Xyl_isomerase-like_sf"/>
</dbReference>
<dbReference type="STRING" id="1121003.SAMN03080618_02380"/>
<dbReference type="AlphaFoldDB" id="A0A1I3PQB2"/>
<name>A0A1I3PQB2_9HYPH</name>
<dbReference type="PANTHER" id="PTHR12110:SF52">
    <property type="entry name" value="XYLOSE ISOMERASE"/>
    <property type="match status" value="1"/>
</dbReference>
<reference evidence="3" key="1">
    <citation type="submission" date="2016-10" db="EMBL/GenBank/DDBJ databases">
        <authorList>
            <person name="Varghese N."/>
            <person name="Submissions S."/>
        </authorList>
    </citation>
    <scope>NUCLEOTIDE SEQUENCE [LARGE SCALE GENOMIC DNA]</scope>
    <source>
        <strain evidence="3">DSM 21857</strain>
    </source>
</reference>
<keyword evidence="3" id="KW-1185">Reference proteome</keyword>
<evidence type="ECO:0000313" key="2">
    <source>
        <dbReference type="EMBL" id="SFJ23176.1"/>
    </source>
</evidence>
<dbReference type="SUPFAM" id="SSF51658">
    <property type="entry name" value="Xylose isomerase-like"/>
    <property type="match status" value="1"/>
</dbReference>
<dbReference type="InterPro" id="IPR050312">
    <property type="entry name" value="IolE/XylAMocC-like"/>
</dbReference>
<dbReference type="GO" id="GO:0016853">
    <property type="term" value="F:isomerase activity"/>
    <property type="evidence" value="ECO:0007669"/>
    <property type="project" value="UniProtKB-KW"/>
</dbReference>
<dbReference type="EMBL" id="FORF01000013">
    <property type="protein sequence ID" value="SFJ23176.1"/>
    <property type="molecule type" value="Genomic_DNA"/>
</dbReference>
<feature type="domain" description="Xylose isomerase-like TIM barrel" evidence="1">
    <location>
        <begin position="33"/>
        <end position="247"/>
    </location>
</feature>
<dbReference type="PANTHER" id="PTHR12110">
    <property type="entry name" value="HYDROXYPYRUVATE ISOMERASE"/>
    <property type="match status" value="1"/>
</dbReference>
<evidence type="ECO:0000259" key="1">
    <source>
        <dbReference type="Pfam" id="PF01261"/>
    </source>
</evidence>
<gene>
    <name evidence="2" type="ORF">SAMN03080618_02380</name>
</gene>
<accession>A0A1I3PQB2</accession>
<keyword evidence="2" id="KW-0413">Isomerase</keyword>
<dbReference type="Proteomes" id="UP000242763">
    <property type="component" value="Unassembled WGS sequence"/>
</dbReference>